<dbReference type="GO" id="GO:0016616">
    <property type="term" value="F:oxidoreductase activity, acting on the CH-OH group of donors, NAD or NADP as acceptor"/>
    <property type="evidence" value="ECO:0007669"/>
    <property type="project" value="TreeGrafter"/>
</dbReference>
<dbReference type="Pfam" id="PF00106">
    <property type="entry name" value="adh_short"/>
    <property type="match status" value="1"/>
</dbReference>
<proteinExistence type="inferred from homology"/>
<sequence length="220" mass="24327">MIQQNPISKIFNLKNKVVVLTGSSGRLGSEYAHILSQAGANVVLIDINSKLNKRLEKLIQKKYHTKTLALTVDISKSEEINKMVKNILKIYGHIDILINNAFYNPNQSKSSAAGFEKFPIELWNDVLKVNLTGVFLCCQSIGKVMIKQNNGVIINISSIYGMIGADQRIYGSSGLNSPVSYAASKGAIINLTRYLAAYWRGKNIRVNSLSLGGVEDKKYM</sequence>
<name>A0A382VUK4_9ZZZZ</name>
<dbReference type="EMBL" id="UINC01154690">
    <property type="protein sequence ID" value="SVD50114.1"/>
    <property type="molecule type" value="Genomic_DNA"/>
</dbReference>
<organism evidence="2">
    <name type="scientific">marine metagenome</name>
    <dbReference type="NCBI Taxonomy" id="408172"/>
    <lineage>
        <taxon>unclassified sequences</taxon>
        <taxon>metagenomes</taxon>
        <taxon>ecological metagenomes</taxon>
    </lineage>
</organism>
<protein>
    <recommendedName>
        <fullName evidence="3">Short-chain dehydrogenase</fullName>
    </recommendedName>
</protein>
<dbReference type="PANTHER" id="PTHR42760:SF40">
    <property type="entry name" value="3-OXOACYL-[ACYL-CARRIER-PROTEIN] REDUCTASE, CHLOROPLASTIC"/>
    <property type="match status" value="1"/>
</dbReference>
<dbReference type="SUPFAM" id="SSF51735">
    <property type="entry name" value="NAD(P)-binding Rossmann-fold domains"/>
    <property type="match status" value="1"/>
</dbReference>
<evidence type="ECO:0000256" key="1">
    <source>
        <dbReference type="ARBA" id="ARBA00006484"/>
    </source>
</evidence>
<accession>A0A382VUK4</accession>
<dbReference type="InterPro" id="IPR036291">
    <property type="entry name" value="NAD(P)-bd_dom_sf"/>
</dbReference>
<dbReference type="Gene3D" id="3.40.50.720">
    <property type="entry name" value="NAD(P)-binding Rossmann-like Domain"/>
    <property type="match status" value="1"/>
</dbReference>
<gene>
    <name evidence="2" type="ORF">METZ01_LOCUS402968</name>
</gene>
<comment type="similarity">
    <text evidence="1">Belongs to the short-chain dehydrogenases/reductases (SDR) family.</text>
</comment>
<dbReference type="PRINTS" id="PR00080">
    <property type="entry name" value="SDRFAMILY"/>
</dbReference>
<dbReference type="PANTHER" id="PTHR42760">
    <property type="entry name" value="SHORT-CHAIN DEHYDROGENASES/REDUCTASES FAMILY MEMBER"/>
    <property type="match status" value="1"/>
</dbReference>
<evidence type="ECO:0008006" key="3">
    <source>
        <dbReference type="Google" id="ProtNLM"/>
    </source>
</evidence>
<evidence type="ECO:0000313" key="2">
    <source>
        <dbReference type="EMBL" id="SVD50114.1"/>
    </source>
</evidence>
<dbReference type="AlphaFoldDB" id="A0A382VUK4"/>
<reference evidence="2" key="1">
    <citation type="submission" date="2018-05" db="EMBL/GenBank/DDBJ databases">
        <authorList>
            <person name="Lanie J.A."/>
            <person name="Ng W.-L."/>
            <person name="Kazmierczak K.M."/>
            <person name="Andrzejewski T.M."/>
            <person name="Davidsen T.M."/>
            <person name="Wayne K.J."/>
            <person name="Tettelin H."/>
            <person name="Glass J.I."/>
            <person name="Rusch D."/>
            <person name="Podicherti R."/>
            <person name="Tsui H.-C.T."/>
            <person name="Winkler M.E."/>
        </authorList>
    </citation>
    <scope>NUCLEOTIDE SEQUENCE</scope>
</reference>
<feature type="non-terminal residue" evidence="2">
    <location>
        <position position="220"/>
    </location>
</feature>
<dbReference type="PRINTS" id="PR00081">
    <property type="entry name" value="GDHRDH"/>
</dbReference>
<dbReference type="InterPro" id="IPR002347">
    <property type="entry name" value="SDR_fam"/>
</dbReference>
<dbReference type="GO" id="GO:0030497">
    <property type="term" value="P:fatty acid elongation"/>
    <property type="evidence" value="ECO:0007669"/>
    <property type="project" value="TreeGrafter"/>
</dbReference>